<keyword evidence="4" id="KW-0804">Transcription</keyword>
<accession>A0A1A9GJS3</accession>
<dbReference type="InterPro" id="IPR027417">
    <property type="entry name" value="P-loop_NTPase"/>
</dbReference>
<dbReference type="Gene3D" id="1.10.10.60">
    <property type="entry name" value="Homeodomain-like"/>
    <property type="match status" value="1"/>
</dbReference>
<dbReference type="Pfam" id="PF25601">
    <property type="entry name" value="AAA_lid_14"/>
    <property type="match status" value="1"/>
</dbReference>
<feature type="domain" description="Sigma-54 factor interaction" evidence="5">
    <location>
        <begin position="290"/>
        <end position="486"/>
    </location>
</feature>
<dbReference type="InterPro" id="IPR002078">
    <property type="entry name" value="Sigma_54_int"/>
</dbReference>
<dbReference type="Pfam" id="PF00158">
    <property type="entry name" value="Sigma54_activat"/>
    <property type="match status" value="1"/>
</dbReference>
<dbReference type="InterPro" id="IPR002197">
    <property type="entry name" value="HTH_Fis"/>
</dbReference>
<gene>
    <name evidence="6" type="primary">acoR_2</name>
    <name evidence="6" type="ORF">I601_2090</name>
</gene>
<dbReference type="Gene3D" id="3.40.50.300">
    <property type="entry name" value="P-loop containing nucleotide triphosphate hydrolases"/>
    <property type="match status" value="1"/>
</dbReference>
<dbReference type="OrthoDB" id="5496274at2"/>
<dbReference type="GO" id="GO:0006355">
    <property type="term" value="P:regulation of DNA-templated transcription"/>
    <property type="evidence" value="ECO:0007669"/>
    <property type="project" value="InterPro"/>
</dbReference>
<evidence type="ECO:0000256" key="2">
    <source>
        <dbReference type="ARBA" id="ARBA00022840"/>
    </source>
</evidence>
<evidence type="ECO:0000313" key="7">
    <source>
        <dbReference type="Proteomes" id="UP000077868"/>
    </source>
</evidence>
<evidence type="ECO:0000259" key="5">
    <source>
        <dbReference type="PROSITE" id="PS50045"/>
    </source>
</evidence>
<keyword evidence="7" id="KW-1185">Reference proteome</keyword>
<evidence type="ECO:0000256" key="3">
    <source>
        <dbReference type="ARBA" id="ARBA00023015"/>
    </source>
</evidence>
<dbReference type="Pfam" id="PF02954">
    <property type="entry name" value="HTH_8"/>
    <property type="match status" value="1"/>
</dbReference>
<reference evidence="6 7" key="1">
    <citation type="submission" date="2016-03" db="EMBL/GenBank/DDBJ databases">
        <title>Complete genome sequence of a soil Actinobacterium, Nocardioides dokdonensis FR1436.</title>
        <authorList>
            <person name="Kwon S.-K."/>
            <person name="Kim K."/>
            <person name="Kim J.F."/>
        </authorList>
    </citation>
    <scope>NUCLEOTIDE SEQUENCE [LARGE SCALE GENOMIC DNA]</scope>
    <source>
        <strain evidence="6 7">FR1436</strain>
    </source>
</reference>
<dbReference type="PROSITE" id="PS00675">
    <property type="entry name" value="SIGMA54_INTERACT_1"/>
    <property type="match status" value="1"/>
</dbReference>
<dbReference type="PANTHER" id="PTHR32071:SF122">
    <property type="entry name" value="SIGMA FACTOR"/>
    <property type="match status" value="1"/>
</dbReference>
<proteinExistence type="predicted"/>
<evidence type="ECO:0000256" key="4">
    <source>
        <dbReference type="ARBA" id="ARBA00023163"/>
    </source>
</evidence>
<dbReference type="STRING" id="1300347.I601_2090"/>
<keyword evidence="1" id="KW-0547">Nucleotide-binding</keyword>
<keyword evidence="2" id="KW-0067">ATP-binding</keyword>
<dbReference type="GO" id="GO:0005524">
    <property type="term" value="F:ATP binding"/>
    <property type="evidence" value="ECO:0007669"/>
    <property type="project" value="UniProtKB-KW"/>
</dbReference>
<protein>
    <submittedName>
        <fullName evidence="6">Acetoin dehydrogenase operon transcriptional activator AcoR</fullName>
    </submittedName>
</protein>
<sequence length="559" mass="59575">MRSLIRVSWERSAAAQVDTDNPSPTFVAPDAAESTLLRAADSVLKALATELVDEPVCIILTDHHGVALRRMGGDHSLLRALDKVNLAPGFGYAEPEVGTNGIGTALEVGASVLVHGSDHYSGGLRAFSCAGALITHPTSGALLGVIDITTASGNCNSLLLSFAKLAARRIQQRVIEMATELDAALLAGYHAACQHSGGPVMAVSKSVFMMNSLTEQHFDAHDQAALLAQARDAIGSFSATTVIADLPSGVTARLAYQPTLVGEALAGGVIQIKQHRSIARESPAGALTGLSGTSAAWRHVSQELLDSFSRSRRVVVQGETGTGKMALLEAAHRHTARSRRLAVVDAADDSTALIAQAEAELDSGADLVVRRAHLLDREQLDGLADLLHATEASSAADDDRWIALTTIEGQDETQAGTHLLHFFPRTIEVPPLRQHLEDLPELVRSLLDRAGAPQLTLSKQAINQLMRLAWPGNVTHLHDILLSIVRTRRSGVVDIGDLPAECLATTRRSLSRMESLERDAIVKALNVFDGDKTAAATSLGTSRATIYRKLRDYGIVMPR</sequence>
<dbReference type="Gene3D" id="1.10.8.60">
    <property type="match status" value="1"/>
</dbReference>
<evidence type="ECO:0000313" key="6">
    <source>
        <dbReference type="EMBL" id="ANH38518.1"/>
    </source>
</evidence>
<keyword evidence="3" id="KW-0805">Transcription regulation</keyword>
<dbReference type="SUPFAM" id="SSF52540">
    <property type="entry name" value="P-loop containing nucleoside triphosphate hydrolases"/>
    <property type="match status" value="1"/>
</dbReference>
<dbReference type="Gene3D" id="3.30.450.40">
    <property type="match status" value="1"/>
</dbReference>
<dbReference type="PRINTS" id="PR01590">
    <property type="entry name" value="HTHFIS"/>
</dbReference>
<dbReference type="RefSeq" id="WP_068109083.1">
    <property type="nucleotide sequence ID" value="NZ_CP015079.1"/>
</dbReference>
<dbReference type="InterPro" id="IPR029016">
    <property type="entry name" value="GAF-like_dom_sf"/>
</dbReference>
<dbReference type="EMBL" id="CP015079">
    <property type="protein sequence ID" value="ANH38518.1"/>
    <property type="molecule type" value="Genomic_DNA"/>
</dbReference>
<dbReference type="AlphaFoldDB" id="A0A1A9GJS3"/>
<dbReference type="GO" id="GO:0043565">
    <property type="term" value="F:sequence-specific DNA binding"/>
    <property type="evidence" value="ECO:0007669"/>
    <property type="project" value="InterPro"/>
</dbReference>
<dbReference type="PATRIC" id="fig|1300347.3.peg.2088"/>
<dbReference type="PROSITE" id="PS50045">
    <property type="entry name" value="SIGMA54_INTERACT_4"/>
    <property type="match status" value="1"/>
</dbReference>
<dbReference type="InterPro" id="IPR025662">
    <property type="entry name" value="Sigma_54_int_dom_ATP-bd_1"/>
</dbReference>
<dbReference type="Proteomes" id="UP000077868">
    <property type="component" value="Chromosome"/>
</dbReference>
<organism evidence="6 7">
    <name type="scientific">Nocardioides dokdonensis FR1436</name>
    <dbReference type="NCBI Taxonomy" id="1300347"/>
    <lineage>
        <taxon>Bacteria</taxon>
        <taxon>Bacillati</taxon>
        <taxon>Actinomycetota</taxon>
        <taxon>Actinomycetes</taxon>
        <taxon>Propionibacteriales</taxon>
        <taxon>Nocardioidaceae</taxon>
        <taxon>Nocardioides</taxon>
    </lineage>
</organism>
<dbReference type="InterPro" id="IPR009057">
    <property type="entry name" value="Homeodomain-like_sf"/>
</dbReference>
<evidence type="ECO:0000256" key="1">
    <source>
        <dbReference type="ARBA" id="ARBA00022741"/>
    </source>
</evidence>
<name>A0A1A9GJS3_9ACTN</name>
<dbReference type="PANTHER" id="PTHR32071">
    <property type="entry name" value="TRANSCRIPTIONAL REGULATORY PROTEIN"/>
    <property type="match status" value="1"/>
</dbReference>
<dbReference type="InterPro" id="IPR058031">
    <property type="entry name" value="AAA_lid_NorR"/>
</dbReference>
<dbReference type="SUPFAM" id="SSF46689">
    <property type="entry name" value="Homeodomain-like"/>
    <property type="match status" value="1"/>
</dbReference>
<dbReference type="KEGG" id="ndk:I601_2090"/>